<evidence type="ECO:0000313" key="2">
    <source>
        <dbReference type="EMBL" id="KAF2499141.1"/>
    </source>
</evidence>
<dbReference type="EMBL" id="MU004184">
    <property type="protein sequence ID" value="KAF2499141.1"/>
    <property type="molecule type" value="Genomic_DNA"/>
</dbReference>
<proteinExistence type="predicted"/>
<dbReference type="Pfam" id="PF13669">
    <property type="entry name" value="Glyoxalase_4"/>
    <property type="match status" value="1"/>
</dbReference>
<protein>
    <recommendedName>
        <fullName evidence="4">VOC domain-containing protein</fullName>
    </recommendedName>
</protein>
<evidence type="ECO:0000313" key="3">
    <source>
        <dbReference type="Proteomes" id="UP000799750"/>
    </source>
</evidence>
<accession>A0A6A6R326</accession>
<organism evidence="2 3">
    <name type="scientific">Lophium mytilinum</name>
    <dbReference type="NCBI Taxonomy" id="390894"/>
    <lineage>
        <taxon>Eukaryota</taxon>
        <taxon>Fungi</taxon>
        <taxon>Dikarya</taxon>
        <taxon>Ascomycota</taxon>
        <taxon>Pezizomycotina</taxon>
        <taxon>Dothideomycetes</taxon>
        <taxon>Pleosporomycetidae</taxon>
        <taxon>Mytilinidiales</taxon>
        <taxon>Mytilinidiaceae</taxon>
        <taxon>Lophium</taxon>
    </lineage>
</organism>
<feature type="region of interest" description="Disordered" evidence="1">
    <location>
        <begin position="1"/>
        <end position="23"/>
    </location>
</feature>
<reference evidence="2" key="1">
    <citation type="journal article" date="2020" name="Stud. Mycol.">
        <title>101 Dothideomycetes genomes: a test case for predicting lifestyles and emergence of pathogens.</title>
        <authorList>
            <person name="Haridas S."/>
            <person name="Albert R."/>
            <person name="Binder M."/>
            <person name="Bloem J."/>
            <person name="Labutti K."/>
            <person name="Salamov A."/>
            <person name="Andreopoulos B."/>
            <person name="Baker S."/>
            <person name="Barry K."/>
            <person name="Bills G."/>
            <person name="Bluhm B."/>
            <person name="Cannon C."/>
            <person name="Castanera R."/>
            <person name="Culley D."/>
            <person name="Daum C."/>
            <person name="Ezra D."/>
            <person name="Gonzalez J."/>
            <person name="Henrissat B."/>
            <person name="Kuo A."/>
            <person name="Liang C."/>
            <person name="Lipzen A."/>
            <person name="Lutzoni F."/>
            <person name="Magnuson J."/>
            <person name="Mondo S."/>
            <person name="Nolan M."/>
            <person name="Ohm R."/>
            <person name="Pangilinan J."/>
            <person name="Park H.-J."/>
            <person name="Ramirez L."/>
            <person name="Alfaro M."/>
            <person name="Sun H."/>
            <person name="Tritt A."/>
            <person name="Yoshinaga Y."/>
            <person name="Zwiers L.-H."/>
            <person name="Turgeon B."/>
            <person name="Goodwin S."/>
            <person name="Spatafora J."/>
            <person name="Crous P."/>
            <person name="Grigoriev I."/>
        </authorList>
    </citation>
    <scope>NUCLEOTIDE SEQUENCE</scope>
    <source>
        <strain evidence="2">CBS 269.34</strain>
    </source>
</reference>
<dbReference type="SUPFAM" id="SSF54593">
    <property type="entry name" value="Glyoxalase/Bleomycin resistance protein/Dihydroxybiphenyl dioxygenase"/>
    <property type="match status" value="1"/>
</dbReference>
<keyword evidence="3" id="KW-1185">Reference proteome</keyword>
<name>A0A6A6R326_9PEZI</name>
<feature type="compositionally biased region" description="Basic and acidic residues" evidence="1">
    <location>
        <begin position="1"/>
        <end position="10"/>
    </location>
</feature>
<sequence>MSQHRPHPEGTPDSNPHPLTHTPTPLAAPFLGNLIEICIVTPSATRTMDGLLALGIGPFRVFNFTPASVSNQTIHGAPAPFALRVCFATQGSLTWEIMEPVSGPSLMAEFVAAKGEGVHHVAFDCAEGRERTVEERVAEFERRGFACVMSGDWRGERGVCRFRFFDTEGSAATCFETYEFSEDWVEPGDVEVYPPLEGV</sequence>
<gene>
    <name evidence="2" type="ORF">BU16DRAFT_614610</name>
</gene>
<dbReference type="InterPro" id="IPR029068">
    <property type="entry name" value="Glyas_Bleomycin-R_OHBP_Dase"/>
</dbReference>
<dbReference type="AlphaFoldDB" id="A0A6A6R326"/>
<dbReference type="Gene3D" id="3.10.180.10">
    <property type="entry name" value="2,3-Dihydroxybiphenyl 1,2-Dioxygenase, domain 1"/>
    <property type="match status" value="1"/>
</dbReference>
<dbReference type="OrthoDB" id="504708at2759"/>
<evidence type="ECO:0008006" key="4">
    <source>
        <dbReference type="Google" id="ProtNLM"/>
    </source>
</evidence>
<dbReference type="Proteomes" id="UP000799750">
    <property type="component" value="Unassembled WGS sequence"/>
</dbReference>
<evidence type="ECO:0000256" key="1">
    <source>
        <dbReference type="SAM" id="MobiDB-lite"/>
    </source>
</evidence>